<evidence type="ECO:0008006" key="3">
    <source>
        <dbReference type="Google" id="ProtNLM"/>
    </source>
</evidence>
<organism evidence="1 2">
    <name type="scientific">Schizopora paradoxa</name>
    <dbReference type="NCBI Taxonomy" id="27342"/>
    <lineage>
        <taxon>Eukaryota</taxon>
        <taxon>Fungi</taxon>
        <taxon>Dikarya</taxon>
        <taxon>Basidiomycota</taxon>
        <taxon>Agaricomycotina</taxon>
        <taxon>Agaricomycetes</taxon>
        <taxon>Hymenochaetales</taxon>
        <taxon>Schizoporaceae</taxon>
        <taxon>Schizopora</taxon>
    </lineage>
</organism>
<dbReference type="InParanoid" id="A0A0H2QXE2"/>
<dbReference type="AlphaFoldDB" id="A0A0H2QXE2"/>
<accession>A0A0H2QXE2</accession>
<feature type="non-terminal residue" evidence="1">
    <location>
        <position position="136"/>
    </location>
</feature>
<dbReference type="EMBL" id="KQ086786">
    <property type="protein sequence ID" value="KLO04014.1"/>
    <property type="molecule type" value="Genomic_DNA"/>
</dbReference>
<evidence type="ECO:0000313" key="1">
    <source>
        <dbReference type="EMBL" id="KLO04014.1"/>
    </source>
</evidence>
<dbReference type="Proteomes" id="UP000053477">
    <property type="component" value="Unassembled WGS sequence"/>
</dbReference>
<reference evidence="1 2" key="1">
    <citation type="submission" date="2015-04" db="EMBL/GenBank/DDBJ databases">
        <title>Complete genome sequence of Schizopora paradoxa KUC8140, a cosmopolitan wood degrader in East Asia.</title>
        <authorList>
            <consortium name="DOE Joint Genome Institute"/>
            <person name="Min B."/>
            <person name="Park H."/>
            <person name="Jang Y."/>
            <person name="Kim J.-J."/>
            <person name="Kim K.H."/>
            <person name="Pangilinan J."/>
            <person name="Lipzen A."/>
            <person name="Riley R."/>
            <person name="Grigoriev I.V."/>
            <person name="Spatafora J.W."/>
            <person name="Choi I.-G."/>
        </authorList>
    </citation>
    <scope>NUCLEOTIDE SEQUENCE [LARGE SCALE GENOMIC DNA]</scope>
    <source>
        <strain evidence="1 2">KUC8140</strain>
    </source>
</reference>
<dbReference type="STRING" id="27342.A0A0H2QXE2"/>
<name>A0A0H2QXE2_9AGAM</name>
<dbReference type="OrthoDB" id="3205788at2759"/>
<proteinExistence type="predicted"/>
<gene>
    <name evidence="1" type="ORF">SCHPADRAFT_790579</name>
</gene>
<protein>
    <recommendedName>
        <fullName evidence="3">Retrotransposon gag domain-containing protein</fullName>
    </recommendedName>
</protein>
<sequence length="136" mass="16545">KPVEPPTYNGEANFKKFEQFVCQLTEFLKACHIRKTRRVRRTQFFLRGKALDFYMTRVQKEDKKWELETFLEELFDFCFPTGFRASQRKRLAECKQNGRTWDAWLRELKDILRVVGKFPEEQLVTYMWDNVDGYLQ</sequence>
<feature type="non-terminal residue" evidence="1">
    <location>
        <position position="1"/>
    </location>
</feature>
<keyword evidence="2" id="KW-1185">Reference proteome</keyword>
<evidence type="ECO:0000313" key="2">
    <source>
        <dbReference type="Proteomes" id="UP000053477"/>
    </source>
</evidence>